<reference evidence="2" key="1">
    <citation type="submission" date="2022-11" db="UniProtKB">
        <authorList>
            <consortium name="WormBaseParasite"/>
        </authorList>
    </citation>
    <scope>IDENTIFICATION</scope>
</reference>
<evidence type="ECO:0000313" key="1">
    <source>
        <dbReference type="Proteomes" id="UP000887576"/>
    </source>
</evidence>
<dbReference type="WBParaSite" id="JU765_v2.g12678.t1">
    <property type="protein sequence ID" value="JU765_v2.g12678.t1"/>
    <property type="gene ID" value="JU765_v2.g12678"/>
</dbReference>
<evidence type="ECO:0000313" key="2">
    <source>
        <dbReference type="WBParaSite" id="JU765_v2.g12678.t1"/>
    </source>
</evidence>
<organism evidence="1 2">
    <name type="scientific">Panagrolaimus sp. JU765</name>
    <dbReference type="NCBI Taxonomy" id="591449"/>
    <lineage>
        <taxon>Eukaryota</taxon>
        <taxon>Metazoa</taxon>
        <taxon>Ecdysozoa</taxon>
        <taxon>Nematoda</taxon>
        <taxon>Chromadorea</taxon>
        <taxon>Rhabditida</taxon>
        <taxon>Tylenchina</taxon>
        <taxon>Panagrolaimomorpha</taxon>
        <taxon>Panagrolaimoidea</taxon>
        <taxon>Panagrolaimidae</taxon>
        <taxon>Panagrolaimus</taxon>
    </lineage>
</organism>
<protein>
    <submittedName>
        <fullName evidence="2">Uncharacterized protein</fullName>
    </submittedName>
</protein>
<sequence length="320" mass="37405">MNLEDVYDESIVKFFNQLMSIIGFCGVFLNFAVILIVHFKSPKSMKKFKKYLLLYLFCNFCIELLALLYKPIGISAYVIIYPQGFLSPMNAQLSKTLLTLIIIFLAGFAACFLMMLIDRYFALSNFLTENPKFYKDPNVYFLIFGIILFIVDFGIVYIINFTTFIQSPEKTSEIIMKYIIGGEKLLKFQPNLISANLECFSTIFYFILPFATIYLLLLYLSLIKHLQPSYQSAKMMNQFPELRPHCQYPKLKNWCDNRQKPNIPKTVYKDIGKMNLINQGMEEFPNVPKLILKRPKILKVDDTIIREHVTIEEVHPKYKL</sequence>
<name>A0AC34Q3U2_9BILA</name>
<proteinExistence type="predicted"/>
<dbReference type="Proteomes" id="UP000887576">
    <property type="component" value="Unplaced"/>
</dbReference>
<accession>A0AC34Q3U2</accession>